<accession>A0AAD8NEH1</accession>
<dbReference type="Gene3D" id="2.60.120.430">
    <property type="entry name" value="Galactose-binding lectin"/>
    <property type="match status" value="1"/>
</dbReference>
<keyword evidence="3" id="KW-0723">Serine/threonine-protein kinase</keyword>
<name>A0AAD8NEH1_9APIA</name>
<evidence type="ECO:0000256" key="11">
    <source>
        <dbReference type="ARBA" id="ARBA00022777"/>
    </source>
</evidence>
<dbReference type="PROSITE" id="PS50011">
    <property type="entry name" value="PROTEIN_KINASE_DOM"/>
    <property type="match status" value="1"/>
</dbReference>
<dbReference type="PANTHER" id="PTHR48006:SF68">
    <property type="entry name" value="PROTEIN KINASE DOMAIN-CONTAINING PROTEIN"/>
    <property type="match status" value="1"/>
</dbReference>
<dbReference type="Gene3D" id="3.30.200.20">
    <property type="entry name" value="Phosphorylase Kinase, domain 1"/>
    <property type="match status" value="1"/>
</dbReference>
<evidence type="ECO:0000256" key="8">
    <source>
        <dbReference type="ARBA" id="ARBA00022729"/>
    </source>
</evidence>
<dbReference type="CDD" id="cd14066">
    <property type="entry name" value="STKc_IRAK"/>
    <property type="match status" value="1"/>
</dbReference>
<evidence type="ECO:0000256" key="17">
    <source>
        <dbReference type="ARBA" id="ARBA00047899"/>
    </source>
</evidence>
<evidence type="ECO:0000256" key="6">
    <source>
        <dbReference type="ARBA" id="ARBA00022679"/>
    </source>
</evidence>
<reference evidence="22" key="1">
    <citation type="submission" date="2023-02" db="EMBL/GenBank/DDBJ databases">
        <title>Genome of toxic invasive species Heracleum sosnowskyi carries increased number of genes despite the absence of recent whole-genome duplications.</title>
        <authorList>
            <person name="Schelkunov M."/>
            <person name="Shtratnikova V."/>
            <person name="Makarenko M."/>
            <person name="Klepikova A."/>
            <person name="Omelchenko D."/>
            <person name="Novikova G."/>
            <person name="Obukhova E."/>
            <person name="Bogdanov V."/>
            <person name="Penin A."/>
            <person name="Logacheva M."/>
        </authorList>
    </citation>
    <scope>NUCLEOTIDE SEQUENCE</scope>
    <source>
        <strain evidence="22">Hsosn_3</strain>
        <tissue evidence="22">Leaf</tissue>
    </source>
</reference>
<evidence type="ECO:0000256" key="4">
    <source>
        <dbReference type="ARBA" id="ARBA00022553"/>
    </source>
</evidence>
<dbReference type="Pfam" id="PF07714">
    <property type="entry name" value="PK_Tyr_Ser-Thr"/>
    <property type="match status" value="1"/>
</dbReference>
<dbReference type="InterPro" id="IPR008271">
    <property type="entry name" value="Ser/Thr_kinase_AS"/>
</dbReference>
<comment type="catalytic activity">
    <reaction evidence="17">
        <text>L-threonyl-[protein] + ATP = O-phospho-L-threonyl-[protein] + ADP + H(+)</text>
        <dbReference type="Rhea" id="RHEA:46608"/>
        <dbReference type="Rhea" id="RHEA-COMP:11060"/>
        <dbReference type="Rhea" id="RHEA-COMP:11605"/>
        <dbReference type="ChEBI" id="CHEBI:15378"/>
        <dbReference type="ChEBI" id="CHEBI:30013"/>
        <dbReference type="ChEBI" id="CHEBI:30616"/>
        <dbReference type="ChEBI" id="CHEBI:61977"/>
        <dbReference type="ChEBI" id="CHEBI:456216"/>
        <dbReference type="EC" id="2.7.11.1"/>
    </reaction>
</comment>
<keyword evidence="14 20" id="KW-0472">Membrane</keyword>
<keyword evidence="9" id="KW-0677">Repeat</keyword>
<evidence type="ECO:0000256" key="10">
    <source>
        <dbReference type="ARBA" id="ARBA00022741"/>
    </source>
</evidence>
<dbReference type="FunFam" id="3.30.200.20:FF:000217">
    <property type="entry name" value="probable LRR receptor-like serine/threonine-protein kinase At1g53430"/>
    <property type="match status" value="1"/>
</dbReference>
<dbReference type="SUPFAM" id="SSF52058">
    <property type="entry name" value="L domain-like"/>
    <property type="match status" value="1"/>
</dbReference>
<keyword evidence="4" id="KW-0597">Phosphoprotein</keyword>
<evidence type="ECO:0000256" key="15">
    <source>
        <dbReference type="ARBA" id="ARBA00023170"/>
    </source>
</evidence>
<evidence type="ECO:0000256" key="13">
    <source>
        <dbReference type="ARBA" id="ARBA00022989"/>
    </source>
</evidence>
<dbReference type="InterPro" id="IPR032675">
    <property type="entry name" value="LRR_dom_sf"/>
</dbReference>
<keyword evidence="23" id="KW-1185">Reference proteome</keyword>
<evidence type="ECO:0000256" key="5">
    <source>
        <dbReference type="ARBA" id="ARBA00022614"/>
    </source>
</evidence>
<keyword evidence="12" id="KW-0067">ATP-binding</keyword>
<sequence>MRVKLLTSQWIKRFRELPDLEKEAVTSPLERVKLAVSDTFCFETSSLLFSTQARQTRKHLQPNPVLLNSSRHNPNISRKKKFSQPWQLRTNWENTENKKRRRAIKYMGYFSGFNTKFLVFRLFISCFLLIIFTSFVSAATPKLHQDEVRALKEIGKKLGKKDWDFSKDPCSGDGNWSIPVTRKGFESSVTCDCSFQSNTTCHVISIALKSQNLSGSVPPEFSKLHHLQNLDLSRNYLNGTIPLTWASMNLTDLSFMGNQLSGPFPKALSSITTLSNLSLEGNHFSGALPTDIGNLVKLQKLVLSSNSFSGELPKELSELANLTDMRISDNKFTGKIPDFIQRWTQIEKLHIQGCSLEGPIPDSISNLKSLSDLRISDLKGKGFPFPTLSMESMKTLMLRSCLISGEIPLYIGKAQKLKTLDISFNNLSGKIPSNFVDLAKADFIYLTGNKLSGPIPLWILSRNKNVDISYNNFSPQARSPFECSSGGSVNLVESYSSSADKINGVHSCLKQNFPCSAPSSQYKYFLHINCGGEDVILDNKTKFEADLEPRGASTFYSRQNWAFSSTGIFMDNDLDADTYITTNTSALKNVSAPLSNLYRTARIAPISLTYYGLCLGNGNYTVSLHFAEIVFTSDRSFNSLGKRIFDVYIQGKLVLKDFNIEAEADGAEKPIIKNFTAAVTSHTLKIHFYWAGKGTTGIPLRGVYGPLISAISVEPNFKPPKVNGKKKNVALVLEIGGGALILCLIVLCILWRKGCLGGKISADNEFKGLDLQIALFTLRQIKAATKNFDPAYKLGEGGFGPVYKGFLPDGTVVAVKQLSAKSRQGNHEFITEIGMISASQHPNLVKLYGCCVEGNQLSLIYEYMENNSLSHALFGRDATARLNLEWPTRWNICLGIAKGLCYLHEESSLKIVHRDIKTSNVLLDKDLNAKISDFGLAKFNEDGNTHISTRIAGTIGYMAPEYAMRGYLTSKADVYSFGVVALEVVSGKSNTNYRPIEEFVYLLDWAYVLQERGNLLELVDPALGSEYSSEQAMILLNVALLCTNAAPTLRPKMSQVVSMLEGRTNVQELLSDPGFSTINPKLKTIRNHFWQNPSQTISMSTEGPHTDASSISNIDKVEDSVKLDD</sequence>
<evidence type="ECO:0000256" key="12">
    <source>
        <dbReference type="ARBA" id="ARBA00022840"/>
    </source>
</evidence>
<reference evidence="22" key="2">
    <citation type="submission" date="2023-05" db="EMBL/GenBank/DDBJ databases">
        <authorList>
            <person name="Schelkunov M.I."/>
        </authorList>
    </citation>
    <scope>NUCLEOTIDE SEQUENCE</scope>
    <source>
        <strain evidence="22">Hsosn_3</strain>
        <tissue evidence="22">Leaf</tissue>
    </source>
</reference>
<comment type="caution">
    <text evidence="22">The sequence shown here is derived from an EMBL/GenBank/DDBJ whole genome shotgun (WGS) entry which is preliminary data.</text>
</comment>
<feature type="compositionally biased region" description="Polar residues" evidence="19">
    <location>
        <begin position="1095"/>
        <end position="1113"/>
    </location>
</feature>
<keyword evidence="6" id="KW-0808">Transferase</keyword>
<dbReference type="PROSITE" id="PS00108">
    <property type="entry name" value="PROTEIN_KINASE_ST"/>
    <property type="match status" value="1"/>
</dbReference>
<evidence type="ECO:0000256" key="19">
    <source>
        <dbReference type="SAM" id="MobiDB-lite"/>
    </source>
</evidence>
<dbReference type="EMBL" id="JAUIZM010000001">
    <property type="protein sequence ID" value="KAK1404853.1"/>
    <property type="molecule type" value="Genomic_DNA"/>
</dbReference>
<dbReference type="InterPro" id="IPR000719">
    <property type="entry name" value="Prot_kinase_dom"/>
</dbReference>
<keyword evidence="16" id="KW-0325">Glycoprotein</keyword>
<dbReference type="GO" id="GO:0005524">
    <property type="term" value="F:ATP binding"/>
    <property type="evidence" value="ECO:0007669"/>
    <property type="project" value="UniProtKB-KW"/>
</dbReference>
<evidence type="ECO:0000256" key="18">
    <source>
        <dbReference type="ARBA" id="ARBA00048679"/>
    </source>
</evidence>
<feature type="region of interest" description="Disordered" evidence="19">
    <location>
        <begin position="1095"/>
        <end position="1125"/>
    </location>
</feature>
<comment type="catalytic activity">
    <reaction evidence="18">
        <text>L-seryl-[protein] + ATP = O-phospho-L-seryl-[protein] + ADP + H(+)</text>
        <dbReference type="Rhea" id="RHEA:17989"/>
        <dbReference type="Rhea" id="RHEA-COMP:9863"/>
        <dbReference type="Rhea" id="RHEA-COMP:11604"/>
        <dbReference type="ChEBI" id="CHEBI:15378"/>
        <dbReference type="ChEBI" id="CHEBI:29999"/>
        <dbReference type="ChEBI" id="CHEBI:30616"/>
        <dbReference type="ChEBI" id="CHEBI:83421"/>
        <dbReference type="ChEBI" id="CHEBI:456216"/>
        <dbReference type="EC" id="2.7.11.1"/>
    </reaction>
</comment>
<evidence type="ECO:0000256" key="1">
    <source>
        <dbReference type="ARBA" id="ARBA00004479"/>
    </source>
</evidence>
<dbReference type="SUPFAM" id="SSF56112">
    <property type="entry name" value="Protein kinase-like (PK-like)"/>
    <property type="match status" value="1"/>
</dbReference>
<keyword evidence="15 22" id="KW-0675">Receptor</keyword>
<keyword evidence="5" id="KW-0433">Leucine-rich repeat</keyword>
<dbReference type="GO" id="GO:0004674">
    <property type="term" value="F:protein serine/threonine kinase activity"/>
    <property type="evidence" value="ECO:0007669"/>
    <property type="project" value="UniProtKB-KW"/>
</dbReference>
<dbReference type="PANTHER" id="PTHR48006">
    <property type="entry name" value="LEUCINE-RICH REPEAT-CONTAINING PROTEIN DDB_G0281931-RELATED"/>
    <property type="match status" value="1"/>
</dbReference>
<evidence type="ECO:0000256" key="14">
    <source>
        <dbReference type="ARBA" id="ARBA00023136"/>
    </source>
</evidence>
<feature type="compositionally biased region" description="Basic and acidic residues" evidence="19">
    <location>
        <begin position="1115"/>
        <end position="1125"/>
    </location>
</feature>
<evidence type="ECO:0000259" key="21">
    <source>
        <dbReference type="PROSITE" id="PS50011"/>
    </source>
</evidence>
<dbReference type="EC" id="2.7.11.1" evidence="2"/>
<keyword evidence="10" id="KW-0547">Nucleotide-binding</keyword>
<dbReference type="GO" id="GO:0016020">
    <property type="term" value="C:membrane"/>
    <property type="evidence" value="ECO:0007669"/>
    <property type="project" value="UniProtKB-SubCell"/>
</dbReference>
<dbReference type="Proteomes" id="UP001237642">
    <property type="component" value="Unassembled WGS sequence"/>
</dbReference>
<evidence type="ECO:0000256" key="9">
    <source>
        <dbReference type="ARBA" id="ARBA00022737"/>
    </source>
</evidence>
<evidence type="ECO:0000256" key="2">
    <source>
        <dbReference type="ARBA" id="ARBA00012513"/>
    </source>
</evidence>
<dbReference type="FunFam" id="3.80.10.10:FF:000452">
    <property type="entry name" value="Probable LRR receptor-like serine/threonine-protein kinase RFK1"/>
    <property type="match status" value="1"/>
</dbReference>
<protein>
    <recommendedName>
        <fullName evidence="2">non-specific serine/threonine protein kinase</fullName>
        <ecNumber evidence="2">2.7.11.1</ecNumber>
    </recommendedName>
</protein>
<feature type="transmembrane region" description="Helical" evidence="20">
    <location>
        <begin position="118"/>
        <end position="139"/>
    </location>
</feature>
<dbReference type="InterPro" id="IPR011009">
    <property type="entry name" value="Kinase-like_dom_sf"/>
</dbReference>
<dbReference type="InterPro" id="IPR001611">
    <property type="entry name" value="Leu-rich_rpt"/>
</dbReference>
<organism evidence="22 23">
    <name type="scientific">Heracleum sosnowskyi</name>
    <dbReference type="NCBI Taxonomy" id="360622"/>
    <lineage>
        <taxon>Eukaryota</taxon>
        <taxon>Viridiplantae</taxon>
        <taxon>Streptophyta</taxon>
        <taxon>Embryophyta</taxon>
        <taxon>Tracheophyta</taxon>
        <taxon>Spermatophyta</taxon>
        <taxon>Magnoliopsida</taxon>
        <taxon>eudicotyledons</taxon>
        <taxon>Gunneridae</taxon>
        <taxon>Pentapetalae</taxon>
        <taxon>asterids</taxon>
        <taxon>campanulids</taxon>
        <taxon>Apiales</taxon>
        <taxon>Apiaceae</taxon>
        <taxon>Apioideae</taxon>
        <taxon>apioid superclade</taxon>
        <taxon>Tordylieae</taxon>
        <taxon>Tordyliinae</taxon>
        <taxon>Heracleum</taxon>
    </lineage>
</organism>
<dbReference type="Gene3D" id="3.80.10.10">
    <property type="entry name" value="Ribonuclease Inhibitor"/>
    <property type="match status" value="3"/>
</dbReference>
<dbReference type="AlphaFoldDB" id="A0AAD8NEH1"/>
<evidence type="ECO:0000256" key="20">
    <source>
        <dbReference type="SAM" id="Phobius"/>
    </source>
</evidence>
<dbReference type="InterPro" id="IPR021720">
    <property type="entry name" value="Malectin_dom"/>
</dbReference>
<proteinExistence type="predicted"/>
<keyword evidence="8" id="KW-0732">Signal</keyword>
<dbReference type="Pfam" id="PF11721">
    <property type="entry name" value="Malectin"/>
    <property type="match status" value="1"/>
</dbReference>
<keyword evidence="13 20" id="KW-1133">Transmembrane helix</keyword>
<dbReference type="FunFam" id="1.10.510.10:FF:000044">
    <property type="entry name" value="Putative LRR receptor-like serine/threonine-protein kinase"/>
    <property type="match status" value="1"/>
</dbReference>
<gene>
    <name evidence="22" type="ORF">POM88_004458</name>
</gene>
<dbReference type="Gene3D" id="1.10.510.10">
    <property type="entry name" value="Transferase(Phosphotransferase) domain 1"/>
    <property type="match status" value="1"/>
</dbReference>
<feature type="transmembrane region" description="Helical" evidence="20">
    <location>
        <begin position="729"/>
        <end position="751"/>
    </location>
</feature>
<dbReference type="SMART" id="SM00220">
    <property type="entry name" value="S_TKc"/>
    <property type="match status" value="1"/>
</dbReference>
<evidence type="ECO:0000313" key="22">
    <source>
        <dbReference type="EMBL" id="KAK1404853.1"/>
    </source>
</evidence>
<dbReference type="InterPro" id="IPR001245">
    <property type="entry name" value="Ser-Thr/Tyr_kinase_cat_dom"/>
</dbReference>
<evidence type="ECO:0000256" key="16">
    <source>
        <dbReference type="ARBA" id="ARBA00023180"/>
    </source>
</evidence>
<dbReference type="Pfam" id="PF00560">
    <property type="entry name" value="LRR_1"/>
    <property type="match status" value="5"/>
</dbReference>
<comment type="subcellular location">
    <subcellularLocation>
        <location evidence="1">Membrane</location>
        <topology evidence="1">Single-pass type I membrane protein</topology>
    </subcellularLocation>
</comment>
<evidence type="ECO:0000256" key="7">
    <source>
        <dbReference type="ARBA" id="ARBA00022692"/>
    </source>
</evidence>
<dbReference type="FunFam" id="3.80.10.10:FF:000433">
    <property type="entry name" value="Putative LRR receptor-like serine/threonine-protein kinase isoform A"/>
    <property type="match status" value="1"/>
</dbReference>
<evidence type="ECO:0000313" key="23">
    <source>
        <dbReference type="Proteomes" id="UP001237642"/>
    </source>
</evidence>
<evidence type="ECO:0000256" key="3">
    <source>
        <dbReference type="ARBA" id="ARBA00022527"/>
    </source>
</evidence>
<feature type="domain" description="Protein kinase" evidence="21">
    <location>
        <begin position="788"/>
        <end position="1070"/>
    </location>
</feature>
<dbReference type="InterPro" id="IPR051824">
    <property type="entry name" value="LRR_Rcpt-Like_S/T_Kinase"/>
</dbReference>
<keyword evidence="7 20" id="KW-0812">Transmembrane</keyword>
<keyword evidence="11 22" id="KW-0418">Kinase</keyword>
<dbReference type="FunFam" id="2.60.120.430:FF:000004">
    <property type="entry name" value="Putative leucine-rich repeat receptor-like serine/threonine-protein kinase"/>
    <property type="match status" value="1"/>
</dbReference>